<name>A0A6J4UJL3_9BACT</name>
<dbReference type="GO" id="GO:0000976">
    <property type="term" value="F:transcription cis-regulatory region binding"/>
    <property type="evidence" value="ECO:0007669"/>
    <property type="project" value="TreeGrafter"/>
</dbReference>
<gene>
    <name evidence="9" type="ORF">AVDCRST_MAG19-649</name>
</gene>
<keyword evidence="6" id="KW-0804">Transcription</keyword>
<keyword evidence="2" id="KW-0678">Repressor</keyword>
<reference evidence="9" key="1">
    <citation type="submission" date="2020-02" db="EMBL/GenBank/DDBJ databases">
        <authorList>
            <person name="Meier V. D."/>
        </authorList>
    </citation>
    <scope>NUCLEOTIDE SEQUENCE</scope>
    <source>
        <strain evidence="9">AVDCRST_MAG19</strain>
    </source>
</reference>
<feature type="binding site" evidence="7">
    <location>
        <position position="138"/>
    </location>
    <ligand>
        <name>Zn(2+)</name>
        <dbReference type="ChEBI" id="CHEBI:29105"/>
    </ligand>
</feature>
<dbReference type="EMBL" id="CADCWL010000029">
    <property type="protein sequence ID" value="CAA9549257.1"/>
    <property type="molecule type" value="Genomic_DNA"/>
</dbReference>
<feature type="binding site" evidence="8">
    <location>
        <position position="90"/>
    </location>
    <ligand>
        <name>Fe cation</name>
        <dbReference type="ChEBI" id="CHEBI:24875"/>
    </ligand>
</feature>
<proteinExistence type="inferred from homology"/>
<dbReference type="GO" id="GO:0008270">
    <property type="term" value="F:zinc ion binding"/>
    <property type="evidence" value="ECO:0007669"/>
    <property type="project" value="TreeGrafter"/>
</dbReference>
<evidence type="ECO:0000256" key="2">
    <source>
        <dbReference type="ARBA" id="ARBA00022491"/>
    </source>
</evidence>
<accession>A0A6J4UJL3</accession>
<dbReference type="GO" id="GO:1900376">
    <property type="term" value="P:regulation of secondary metabolite biosynthetic process"/>
    <property type="evidence" value="ECO:0007669"/>
    <property type="project" value="TreeGrafter"/>
</dbReference>
<keyword evidence="3 7" id="KW-0862">Zinc</keyword>
<evidence type="ECO:0000256" key="8">
    <source>
        <dbReference type="PIRSR" id="PIRSR602481-2"/>
    </source>
</evidence>
<dbReference type="GO" id="GO:0003700">
    <property type="term" value="F:DNA-binding transcription factor activity"/>
    <property type="evidence" value="ECO:0007669"/>
    <property type="project" value="InterPro"/>
</dbReference>
<keyword evidence="5" id="KW-0238">DNA-binding</keyword>
<dbReference type="InterPro" id="IPR036390">
    <property type="entry name" value="WH_DNA-bd_sf"/>
</dbReference>
<evidence type="ECO:0000256" key="4">
    <source>
        <dbReference type="ARBA" id="ARBA00023015"/>
    </source>
</evidence>
<dbReference type="AlphaFoldDB" id="A0A6J4UJL3"/>
<sequence length="152" mass="16832">MGIEDVDRGRWYTARMQRQTAQRHAILDTIRQAAGPLSIPQIHARASQDAPGLGLATVYRTVKLLLATEHIVAVDFPGEEPHYEPIGRGHHHHFRCLSCDHWFELDRCLGCLVAIPDGTTLPDGFVVEAHHLTLYGRCPRCAAEPNPTASPA</sequence>
<comment type="similarity">
    <text evidence="1">Belongs to the Fur family.</text>
</comment>
<evidence type="ECO:0000256" key="1">
    <source>
        <dbReference type="ARBA" id="ARBA00007957"/>
    </source>
</evidence>
<evidence type="ECO:0000313" key="9">
    <source>
        <dbReference type="EMBL" id="CAA9549257.1"/>
    </source>
</evidence>
<dbReference type="InterPro" id="IPR036388">
    <property type="entry name" value="WH-like_DNA-bd_sf"/>
</dbReference>
<evidence type="ECO:0000256" key="7">
    <source>
        <dbReference type="PIRSR" id="PIRSR602481-1"/>
    </source>
</evidence>
<feature type="binding site" evidence="7">
    <location>
        <position position="96"/>
    </location>
    <ligand>
        <name>Zn(2+)</name>
        <dbReference type="ChEBI" id="CHEBI:29105"/>
    </ligand>
</feature>
<dbReference type="PANTHER" id="PTHR33202:SF22">
    <property type="entry name" value="HYDROGEN PEROXIDE SENSITIVE REPRESSOR"/>
    <property type="match status" value="1"/>
</dbReference>
<feature type="binding site" evidence="8">
    <location>
        <position position="130"/>
    </location>
    <ligand>
        <name>Fe cation</name>
        <dbReference type="ChEBI" id="CHEBI:24875"/>
    </ligand>
</feature>
<keyword evidence="7" id="KW-0479">Metal-binding</keyword>
<dbReference type="GO" id="GO:0045892">
    <property type="term" value="P:negative regulation of DNA-templated transcription"/>
    <property type="evidence" value="ECO:0007669"/>
    <property type="project" value="TreeGrafter"/>
</dbReference>
<comment type="cofactor">
    <cofactor evidence="8">
        <name>Mn(2+)</name>
        <dbReference type="ChEBI" id="CHEBI:29035"/>
    </cofactor>
    <cofactor evidence="8">
        <name>Fe(2+)</name>
        <dbReference type="ChEBI" id="CHEBI:29033"/>
    </cofactor>
    <text evidence="8">Binds 1 Mn(2+) or Fe(2+) ion per subunit.</text>
</comment>
<evidence type="ECO:0000256" key="3">
    <source>
        <dbReference type="ARBA" id="ARBA00022833"/>
    </source>
</evidence>
<dbReference type="Gene3D" id="1.10.10.10">
    <property type="entry name" value="Winged helix-like DNA-binding domain superfamily/Winged helix DNA-binding domain"/>
    <property type="match status" value="1"/>
</dbReference>
<dbReference type="InterPro" id="IPR043135">
    <property type="entry name" value="Fur_C"/>
</dbReference>
<keyword evidence="4" id="KW-0805">Transcription regulation</keyword>
<feature type="binding site" evidence="7">
    <location>
        <position position="99"/>
    </location>
    <ligand>
        <name>Zn(2+)</name>
        <dbReference type="ChEBI" id="CHEBI:29105"/>
    </ligand>
</feature>
<dbReference type="Pfam" id="PF01475">
    <property type="entry name" value="FUR"/>
    <property type="match status" value="1"/>
</dbReference>
<dbReference type="InterPro" id="IPR002481">
    <property type="entry name" value="FUR"/>
</dbReference>
<evidence type="ECO:0008006" key="10">
    <source>
        <dbReference type="Google" id="ProtNLM"/>
    </source>
</evidence>
<dbReference type="CDD" id="cd07153">
    <property type="entry name" value="Fur_like"/>
    <property type="match status" value="1"/>
</dbReference>
<keyword evidence="8" id="KW-0408">Iron</keyword>
<comment type="cofactor">
    <cofactor evidence="7">
        <name>Zn(2+)</name>
        <dbReference type="ChEBI" id="CHEBI:29105"/>
    </cofactor>
    <text evidence="7">Binds 1 zinc ion per subunit.</text>
</comment>
<organism evidence="9">
    <name type="scientific">uncultured Thermomicrobiales bacterium</name>
    <dbReference type="NCBI Taxonomy" id="1645740"/>
    <lineage>
        <taxon>Bacteria</taxon>
        <taxon>Pseudomonadati</taxon>
        <taxon>Thermomicrobiota</taxon>
        <taxon>Thermomicrobia</taxon>
        <taxon>Thermomicrobiales</taxon>
        <taxon>environmental samples</taxon>
    </lineage>
</organism>
<feature type="binding site" evidence="7">
    <location>
        <position position="141"/>
    </location>
    <ligand>
        <name>Zn(2+)</name>
        <dbReference type="ChEBI" id="CHEBI:29105"/>
    </ligand>
</feature>
<dbReference type="SUPFAM" id="SSF46785">
    <property type="entry name" value="Winged helix' DNA-binding domain"/>
    <property type="match status" value="1"/>
</dbReference>
<dbReference type="PANTHER" id="PTHR33202">
    <property type="entry name" value="ZINC UPTAKE REGULATION PROTEIN"/>
    <property type="match status" value="1"/>
</dbReference>
<dbReference type="Gene3D" id="3.30.1490.190">
    <property type="match status" value="1"/>
</dbReference>
<protein>
    <recommendedName>
        <fullName evidence="10">Ferric uptake regulation protein FUR</fullName>
    </recommendedName>
</protein>
<evidence type="ECO:0000256" key="6">
    <source>
        <dbReference type="ARBA" id="ARBA00023163"/>
    </source>
</evidence>
<evidence type="ECO:0000256" key="5">
    <source>
        <dbReference type="ARBA" id="ARBA00023125"/>
    </source>
</evidence>